<name>A0ABP0MDA6_9DINO</name>
<feature type="compositionally biased region" description="Acidic residues" evidence="1">
    <location>
        <begin position="1"/>
        <end position="15"/>
    </location>
</feature>
<feature type="region of interest" description="Disordered" evidence="1">
    <location>
        <begin position="1"/>
        <end position="115"/>
    </location>
</feature>
<sequence>MSPPPEEEFEDESEESERRSAGVLWPDPFDAGTDASTSDEAPSQRKWPTAPEKPFSASSRKRRSSPWLGEDVRMAPSAPSRPRRTRGQKRKGDGGNQMLAKLPRTSKSGDMDVEPTSDFSIASMEINDRWCRKMHAWHRRKDLTSSSKGETDAPH</sequence>
<protein>
    <submittedName>
        <fullName evidence="2">Uncharacterized protein</fullName>
    </submittedName>
</protein>
<accession>A0ABP0MDA6</accession>
<organism evidence="2 3">
    <name type="scientific">Durusdinium trenchii</name>
    <dbReference type="NCBI Taxonomy" id="1381693"/>
    <lineage>
        <taxon>Eukaryota</taxon>
        <taxon>Sar</taxon>
        <taxon>Alveolata</taxon>
        <taxon>Dinophyceae</taxon>
        <taxon>Suessiales</taxon>
        <taxon>Symbiodiniaceae</taxon>
        <taxon>Durusdinium</taxon>
    </lineage>
</organism>
<evidence type="ECO:0000313" key="3">
    <source>
        <dbReference type="Proteomes" id="UP001642484"/>
    </source>
</evidence>
<proteinExistence type="predicted"/>
<keyword evidence="3" id="KW-1185">Reference proteome</keyword>
<reference evidence="2 3" key="1">
    <citation type="submission" date="2024-02" db="EMBL/GenBank/DDBJ databases">
        <authorList>
            <person name="Chen Y."/>
            <person name="Shah S."/>
            <person name="Dougan E. K."/>
            <person name="Thang M."/>
            <person name="Chan C."/>
        </authorList>
    </citation>
    <scope>NUCLEOTIDE SEQUENCE [LARGE SCALE GENOMIC DNA]</scope>
</reference>
<gene>
    <name evidence="2" type="ORF">CCMP2556_LOCUS25320</name>
</gene>
<dbReference type="Proteomes" id="UP001642484">
    <property type="component" value="Unassembled WGS sequence"/>
</dbReference>
<dbReference type="EMBL" id="CAXAMN010016980">
    <property type="protein sequence ID" value="CAK9049468.1"/>
    <property type="molecule type" value="Genomic_DNA"/>
</dbReference>
<comment type="caution">
    <text evidence="2">The sequence shown here is derived from an EMBL/GenBank/DDBJ whole genome shotgun (WGS) entry which is preliminary data.</text>
</comment>
<evidence type="ECO:0000256" key="1">
    <source>
        <dbReference type="SAM" id="MobiDB-lite"/>
    </source>
</evidence>
<evidence type="ECO:0000313" key="2">
    <source>
        <dbReference type="EMBL" id="CAK9049468.1"/>
    </source>
</evidence>